<dbReference type="GO" id="GO:0000976">
    <property type="term" value="F:transcription cis-regulatory region binding"/>
    <property type="evidence" value="ECO:0007669"/>
    <property type="project" value="TreeGrafter"/>
</dbReference>
<dbReference type="AlphaFoldDB" id="A0A4S5ESF5"/>
<sequence length="207" mass="22868">MRSHCERGLEMPKRVDPLERRRHIAQAVFRVTASHGVEAVSLRDVAAEAGVSMGMVQHYFRTKDEMLLFALDHMRVRVAARLHARLAHLPDATPRDIARAVFIELLPTAEDSRAEAAVSVAFYSRAAVKPAYAAALSEGLRALLTVTTEQLGAAQRDGHLRPDLDPEQEAASLFWLAHGLVGPLLVGLYTPTQALTILDHHLDRIFT</sequence>
<dbReference type="InterPro" id="IPR036271">
    <property type="entry name" value="Tet_transcr_reg_TetR-rel_C_sf"/>
</dbReference>
<proteinExistence type="predicted"/>
<dbReference type="SUPFAM" id="SSF46689">
    <property type="entry name" value="Homeodomain-like"/>
    <property type="match status" value="1"/>
</dbReference>
<evidence type="ECO:0000259" key="6">
    <source>
        <dbReference type="PROSITE" id="PS50977"/>
    </source>
</evidence>
<dbReference type="Gene3D" id="1.10.357.10">
    <property type="entry name" value="Tetracycline Repressor, domain 2"/>
    <property type="match status" value="1"/>
</dbReference>
<dbReference type="InterPro" id="IPR050109">
    <property type="entry name" value="HTH-type_TetR-like_transc_reg"/>
</dbReference>
<dbReference type="InterPro" id="IPR039538">
    <property type="entry name" value="BetI_C"/>
</dbReference>
<dbReference type="PROSITE" id="PS50977">
    <property type="entry name" value="HTH_TETR_2"/>
    <property type="match status" value="1"/>
</dbReference>
<feature type="DNA-binding region" description="H-T-H motif" evidence="5">
    <location>
        <begin position="41"/>
        <end position="60"/>
    </location>
</feature>
<evidence type="ECO:0000256" key="1">
    <source>
        <dbReference type="ARBA" id="ARBA00022491"/>
    </source>
</evidence>
<feature type="domain" description="HTH tetR-type" evidence="6">
    <location>
        <begin position="18"/>
        <end position="78"/>
    </location>
</feature>
<dbReference type="SUPFAM" id="SSF48498">
    <property type="entry name" value="Tetracyclin repressor-like, C-terminal domain"/>
    <property type="match status" value="1"/>
</dbReference>
<evidence type="ECO:0000313" key="8">
    <source>
        <dbReference type="Proteomes" id="UP000305282"/>
    </source>
</evidence>
<dbReference type="Pfam" id="PF00440">
    <property type="entry name" value="TetR_N"/>
    <property type="match status" value="1"/>
</dbReference>
<keyword evidence="1" id="KW-0678">Repressor</keyword>
<gene>
    <name evidence="7" type="ORF">E7Y31_05935</name>
</gene>
<evidence type="ECO:0000313" key="7">
    <source>
        <dbReference type="EMBL" id="THJ75351.1"/>
    </source>
</evidence>
<comment type="caution">
    <text evidence="7">The sequence shown here is derived from an EMBL/GenBank/DDBJ whole genome shotgun (WGS) entry which is preliminary data.</text>
</comment>
<evidence type="ECO:0000256" key="4">
    <source>
        <dbReference type="ARBA" id="ARBA00023163"/>
    </source>
</evidence>
<dbReference type="PANTHER" id="PTHR30055">
    <property type="entry name" value="HTH-TYPE TRANSCRIPTIONAL REGULATOR RUTR"/>
    <property type="match status" value="1"/>
</dbReference>
<dbReference type="InterPro" id="IPR001647">
    <property type="entry name" value="HTH_TetR"/>
</dbReference>
<dbReference type="Proteomes" id="UP000305282">
    <property type="component" value="Unassembled WGS sequence"/>
</dbReference>
<reference evidence="7 8" key="1">
    <citation type="submission" date="2019-04" db="EMBL/GenBank/DDBJ databases">
        <title>Draft genome sequences for three unisolated Alnus-infective Frankia Sp+ strains, AgTrS, AiOr and AvVan, the first sequenced Frankia strains able to sporulate in-planta.</title>
        <authorList>
            <person name="Bethencourt L."/>
            <person name="Vautrin F."/>
            <person name="Taib N."/>
            <person name="Dubost A."/>
            <person name="Castro-Garcia L."/>
            <person name="Imbaud O."/>
            <person name="Abrouk D."/>
            <person name="Fournier P."/>
            <person name="Briolay J."/>
            <person name="Nguyen A."/>
            <person name="Normand P."/>
            <person name="Fernandez M.P."/>
            <person name="Brochier-Armanet C."/>
            <person name="Herrera-Belaroussi A."/>
        </authorList>
    </citation>
    <scope>NUCLEOTIDE SEQUENCE [LARGE SCALE GENOMIC DNA]</scope>
    <source>
        <strain evidence="7 8">AvVan</strain>
    </source>
</reference>
<evidence type="ECO:0000256" key="5">
    <source>
        <dbReference type="PROSITE-ProRule" id="PRU00335"/>
    </source>
</evidence>
<keyword evidence="8" id="KW-1185">Reference proteome</keyword>
<organism evidence="7 8">
    <name type="scientific">Candidatus Frankia alpina</name>
    <dbReference type="NCBI Taxonomy" id="2699483"/>
    <lineage>
        <taxon>Bacteria</taxon>
        <taxon>Bacillati</taxon>
        <taxon>Actinomycetota</taxon>
        <taxon>Actinomycetes</taxon>
        <taxon>Frankiales</taxon>
        <taxon>Frankiaceae</taxon>
        <taxon>Frankia</taxon>
    </lineage>
</organism>
<keyword evidence="4" id="KW-0804">Transcription</keyword>
<name>A0A4S5ESF5_9ACTN</name>
<dbReference type="GO" id="GO:0003700">
    <property type="term" value="F:DNA-binding transcription factor activity"/>
    <property type="evidence" value="ECO:0007669"/>
    <property type="project" value="TreeGrafter"/>
</dbReference>
<accession>A0A4S5ESF5</accession>
<keyword evidence="3 5" id="KW-0238">DNA-binding</keyword>
<dbReference type="PANTHER" id="PTHR30055:SF234">
    <property type="entry name" value="HTH-TYPE TRANSCRIPTIONAL REGULATOR BETI"/>
    <property type="match status" value="1"/>
</dbReference>
<evidence type="ECO:0000256" key="3">
    <source>
        <dbReference type="ARBA" id="ARBA00023125"/>
    </source>
</evidence>
<dbReference type="InterPro" id="IPR009057">
    <property type="entry name" value="Homeodomain-like_sf"/>
</dbReference>
<dbReference type="OrthoDB" id="3212055at2"/>
<dbReference type="Pfam" id="PF13977">
    <property type="entry name" value="TetR_C_6"/>
    <property type="match status" value="1"/>
</dbReference>
<evidence type="ECO:0000256" key="2">
    <source>
        <dbReference type="ARBA" id="ARBA00023015"/>
    </source>
</evidence>
<keyword evidence="2" id="KW-0805">Transcription regulation</keyword>
<dbReference type="EMBL" id="SSXH01000089">
    <property type="protein sequence ID" value="THJ75351.1"/>
    <property type="molecule type" value="Genomic_DNA"/>
</dbReference>
<protein>
    <submittedName>
        <fullName evidence="7">TetR family transcriptional regulator</fullName>
    </submittedName>
</protein>